<evidence type="ECO:0000313" key="3">
    <source>
        <dbReference type="EMBL" id="MCS0494341.1"/>
    </source>
</evidence>
<dbReference type="InterPro" id="IPR001387">
    <property type="entry name" value="Cro/C1-type_HTH"/>
</dbReference>
<gene>
    <name evidence="3" type="ORF">NVS89_04470</name>
</gene>
<dbReference type="RefSeq" id="WP_258731285.1">
    <property type="nucleotide sequence ID" value="NZ_JANTHZ010000001.1"/>
</dbReference>
<dbReference type="CDD" id="cd00093">
    <property type="entry name" value="HTH_XRE"/>
    <property type="match status" value="1"/>
</dbReference>
<sequence>MAVAADVERGWSPNWAVHPGEHLEEHLESRGLSQADFARLSALSPKLVSTIIAGKNPVTPETALRLERVLGVRAYIWAGLQAKWDIHQARLNEEAVADPKDWLKRFPIRELKERKLLPATTDSSVLLDEVLKLFGIGRISAYEAKVGALAVHHRQSRAYATSEDHIATWLLIGEAKAREMRLPEFDVRRFNQAVSEIRSLTTEPPEQFEPRMRALCRAAGVALILEKPLSKTCLFGSARWLDGNRAIIQMSLRMKTNDHFWWTFFHEAAHVVLHRGRSFVDDKAGEADDVEIEADAWANNTLFGRVGLDRLLEERPRSAVSVARLANEFGLHPGIIVGALQHHGALPYTHLNAMKARFIWADETTER</sequence>
<keyword evidence="4" id="KW-1185">Reference proteome</keyword>
<dbReference type="InterPro" id="IPR010982">
    <property type="entry name" value="Lambda_DNA-bd_dom_sf"/>
</dbReference>
<dbReference type="PANTHER" id="PTHR36924">
    <property type="entry name" value="ANTITOXIN HIGA-1"/>
    <property type="match status" value="1"/>
</dbReference>
<dbReference type="GO" id="GO:0003677">
    <property type="term" value="F:DNA binding"/>
    <property type="evidence" value="ECO:0007669"/>
    <property type="project" value="UniProtKB-KW"/>
</dbReference>
<accession>A0A9X2PCE6</accession>
<organism evidence="3 4">
    <name type="scientific">Ancylobacter mangrovi</name>
    <dbReference type="NCBI Taxonomy" id="2972472"/>
    <lineage>
        <taxon>Bacteria</taxon>
        <taxon>Pseudomonadati</taxon>
        <taxon>Pseudomonadota</taxon>
        <taxon>Alphaproteobacteria</taxon>
        <taxon>Hyphomicrobiales</taxon>
        <taxon>Xanthobacteraceae</taxon>
        <taxon>Ancylobacter</taxon>
    </lineage>
</organism>
<dbReference type="Gene3D" id="1.10.260.40">
    <property type="entry name" value="lambda repressor-like DNA-binding domains"/>
    <property type="match status" value="1"/>
</dbReference>
<dbReference type="NCBIfam" id="TIGR02607">
    <property type="entry name" value="antidote_HigA"/>
    <property type="match status" value="1"/>
</dbReference>
<dbReference type="SUPFAM" id="SSF47413">
    <property type="entry name" value="lambda repressor-like DNA-binding domains"/>
    <property type="match status" value="1"/>
</dbReference>
<feature type="domain" description="HTH cro/C1-type" evidence="2">
    <location>
        <begin position="23"/>
        <end position="76"/>
    </location>
</feature>
<evidence type="ECO:0000313" key="4">
    <source>
        <dbReference type="Proteomes" id="UP001151088"/>
    </source>
</evidence>
<protein>
    <submittedName>
        <fullName evidence="3">HigA family addiction module antitoxin</fullName>
    </submittedName>
</protein>
<name>A0A9X2PCE6_9HYPH</name>
<dbReference type="AlphaFoldDB" id="A0A9X2PCE6"/>
<evidence type="ECO:0000259" key="2">
    <source>
        <dbReference type="PROSITE" id="PS50943"/>
    </source>
</evidence>
<dbReference type="PANTHER" id="PTHR36924:SF1">
    <property type="entry name" value="ANTITOXIN HIGA-1"/>
    <property type="match status" value="1"/>
</dbReference>
<dbReference type="EMBL" id="JANTHZ010000001">
    <property type="protein sequence ID" value="MCS0494341.1"/>
    <property type="molecule type" value="Genomic_DNA"/>
</dbReference>
<dbReference type="Proteomes" id="UP001151088">
    <property type="component" value="Unassembled WGS sequence"/>
</dbReference>
<dbReference type="PROSITE" id="PS50943">
    <property type="entry name" value="HTH_CROC1"/>
    <property type="match status" value="1"/>
</dbReference>
<evidence type="ECO:0000256" key="1">
    <source>
        <dbReference type="ARBA" id="ARBA00023125"/>
    </source>
</evidence>
<dbReference type="InterPro" id="IPR013430">
    <property type="entry name" value="Toxin_antidote_HigA"/>
</dbReference>
<comment type="caution">
    <text evidence="3">The sequence shown here is derived from an EMBL/GenBank/DDBJ whole genome shotgun (WGS) entry which is preliminary data.</text>
</comment>
<keyword evidence="1" id="KW-0238">DNA-binding</keyword>
<dbReference type="SMART" id="SM00530">
    <property type="entry name" value="HTH_XRE"/>
    <property type="match status" value="1"/>
</dbReference>
<proteinExistence type="predicted"/>
<dbReference type="Pfam" id="PF01381">
    <property type="entry name" value="HTH_3"/>
    <property type="match status" value="1"/>
</dbReference>
<reference evidence="3" key="1">
    <citation type="submission" date="2022-08" db="EMBL/GenBank/DDBJ databases">
        <authorList>
            <person name="Li F."/>
        </authorList>
    </citation>
    <scope>NUCLEOTIDE SEQUENCE</scope>
    <source>
        <strain evidence="3">MQZ15Z-1</strain>
    </source>
</reference>